<keyword evidence="3" id="KW-1185">Reference proteome</keyword>
<sequence>MRGSNKKAPQLKASQARQLAAAKTAAGLAGKGAKVVKEVASGSRDVEKRQLLKAIQSGQFSHVYCESPRAVARNVMIQEMLYETSKAIGTQIVANDAPDLYKHDPSPAEAFIRRVLGATQQFDRDVVVDRLAKGRELALDHAKATGKARRSQKGSFKMCGRSSLVEERLRKKPLTSSEKKELRSLRKGVHENRISSRTLALRLVPIFGSPKQKKQKGKPPIAHTTALRIVNELTLKKVV</sequence>
<name>A0AA36IAV0_9DINO</name>
<dbReference type="Gene3D" id="3.40.50.1390">
    <property type="entry name" value="Resolvase, N-terminal catalytic domain"/>
    <property type="match status" value="1"/>
</dbReference>
<dbReference type="Proteomes" id="UP001178507">
    <property type="component" value="Unassembled WGS sequence"/>
</dbReference>
<feature type="domain" description="Resolvase/invertase-type recombinase catalytic" evidence="1">
    <location>
        <begin position="7"/>
        <end position="144"/>
    </location>
</feature>
<evidence type="ECO:0000313" key="3">
    <source>
        <dbReference type="Proteomes" id="UP001178507"/>
    </source>
</evidence>
<reference evidence="2" key="1">
    <citation type="submission" date="2023-08" db="EMBL/GenBank/DDBJ databases">
        <authorList>
            <person name="Chen Y."/>
            <person name="Shah S."/>
            <person name="Dougan E. K."/>
            <person name="Thang M."/>
            <person name="Chan C."/>
        </authorList>
    </citation>
    <scope>NUCLEOTIDE SEQUENCE</scope>
</reference>
<evidence type="ECO:0000313" key="2">
    <source>
        <dbReference type="EMBL" id="CAJ1384200.1"/>
    </source>
</evidence>
<gene>
    <name evidence="2" type="ORF">EVOR1521_LOCUS11111</name>
</gene>
<protein>
    <recommendedName>
        <fullName evidence="1">Resolvase/invertase-type recombinase catalytic domain-containing protein</fullName>
    </recommendedName>
</protein>
<dbReference type="InterPro" id="IPR036162">
    <property type="entry name" value="Resolvase-like_N_sf"/>
</dbReference>
<comment type="caution">
    <text evidence="2">The sequence shown here is derived from an EMBL/GenBank/DDBJ whole genome shotgun (WGS) entry which is preliminary data.</text>
</comment>
<organism evidence="2 3">
    <name type="scientific">Effrenium voratum</name>
    <dbReference type="NCBI Taxonomy" id="2562239"/>
    <lineage>
        <taxon>Eukaryota</taxon>
        <taxon>Sar</taxon>
        <taxon>Alveolata</taxon>
        <taxon>Dinophyceae</taxon>
        <taxon>Suessiales</taxon>
        <taxon>Symbiodiniaceae</taxon>
        <taxon>Effrenium</taxon>
    </lineage>
</organism>
<dbReference type="GO" id="GO:0003677">
    <property type="term" value="F:DNA binding"/>
    <property type="evidence" value="ECO:0007669"/>
    <property type="project" value="InterPro"/>
</dbReference>
<evidence type="ECO:0000259" key="1">
    <source>
        <dbReference type="SMART" id="SM00857"/>
    </source>
</evidence>
<dbReference type="AlphaFoldDB" id="A0AA36IAV0"/>
<dbReference type="Pfam" id="PF00239">
    <property type="entry name" value="Resolvase"/>
    <property type="match status" value="1"/>
</dbReference>
<dbReference type="SMART" id="SM00857">
    <property type="entry name" value="Resolvase"/>
    <property type="match status" value="1"/>
</dbReference>
<dbReference type="GO" id="GO:0000150">
    <property type="term" value="F:DNA strand exchange activity"/>
    <property type="evidence" value="ECO:0007669"/>
    <property type="project" value="InterPro"/>
</dbReference>
<proteinExistence type="predicted"/>
<dbReference type="InterPro" id="IPR006119">
    <property type="entry name" value="Resolv_N"/>
</dbReference>
<dbReference type="EMBL" id="CAUJNA010001094">
    <property type="protein sequence ID" value="CAJ1384200.1"/>
    <property type="molecule type" value="Genomic_DNA"/>
</dbReference>
<accession>A0AA36IAV0</accession>
<dbReference type="SUPFAM" id="SSF53041">
    <property type="entry name" value="Resolvase-like"/>
    <property type="match status" value="1"/>
</dbReference>